<dbReference type="EMBL" id="JBHTHY010000004">
    <property type="protein sequence ID" value="MFD0797203.1"/>
    <property type="molecule type" value="Genomic_DNA"/>
</dbReference>
<evidence type="ECO:0008006" key="3">
    <source>
        <dbReference type="Google" id="ProtNLM"/>
    </source>
</evidence>
<organism evidence="1 2">
    <name type="scientific">Maribacter chungangensis</name>
    <dbReference type="NCBI Taxonomy" id="1069117"/>
    <lineage>
        <taxon>Bacteria</taxon>
        <taxon>Pseudomonadati</taxon>
        <taxon>Bacteroidota</taxon>
        <taxon>Flavobacteriia</taxon>
        <taxon>Flavobacteriales</taxon>
        <taxon>Flavobacteriaceae</taxon>
        <taxon>Maribacter</taxon>
    </lineage>
</organism>
<keyword evidence="2" id="KW-1185">Reference proteome</keyword>
<reference evidence="2" key="1">
    <citation type="journal article" date="2019" name="Int. J. Syst. Evol. Microbiol.">
        <title>The Global Catalogue of Microorganisms (GCM) 10K type strain sequencing project: providing services to taxonomists for standard genome sequencing and annotation.</title>
        <authorList>
            <consortium name="The Broad Institute Genomics Platform"/>
            <consortium name="The Broad Institute Genome Sequencing Center for Infectious Disease"/>
            <person name="Wu L."/>
            <person name="Ma J."/>
        </authorList>
    </citation>
    <scope>NUCLEOTIDE SEQUENCE [LARGE SCALE GENOMIC DNA]</scope>
    <source>
        <strain evidence="2">CCUG 61948</strain>
    </source>
</reference>
<dbReference type="Proteomes" id="UP001597012">
    <property type="component" value="Unassembled WGS sequence"/>
</dbReference>
<proteinExistence type="predicted"/>
<evidence type="ECO:0000313" key="1">
    <source>
        <dbReference type="EMBL" id="MFD0797203.1"/>
    </source>
</evidence>
<dbReference type="RefSeq" id="WP_379933356.1">
    <property type="nucleotide sequence ID" value="NZ_JBHTHY010000004.1"/>
</dbReference>
<comment type="caution">
    <text evidence="1">The sequence shown here is derived from an EMBL/GenBank/DDBJ whole genome shotgun (WGS) entry which is preliminary data.</text>
</comment>
<name>A0ABW3B352_9FLAO</name>
<evidence type="ECO:0000313" key="2">
    <source>
        <dbReference type="Proteomes" id="UP001597012"/>
    </source>
</evidence>
<protein>
    <recommendedName>
        <fullName evidence="3">Response regulator</fullName>
    </recommendedName>
</protein>
<sequence>MSKFYKVIWFDDEHQDRKRIRESAHLKGIHLVGYGNAEDGITELEQNIGAYDAALLDGIFYETSSEKGTPTQDVAMGKVAKALLRLETRKKLPWFILSGQDSFTKKENKFAAAFKDGKVFDKLGGAKEYEDLWNKLVDEADKLPETQARINNPELFKIFELGYLPYSVQENVMNLLIKPLPSNNSDLKGMLTNIRSIHESCLVKLQAINVIPNASDSFNTIIRHLSGNVTKDRENRWNPTSLVYQTREIQNLHEWIYYTCGSYIHYLENQHNDVYMISNYAVESLRNGLFEILLWFKKTYEENL</sequence>
<gene>
    <name evidence="1" type="ORF">ACFQZJ_07015</name>
</gene>
<accession>A0ABW3B352</accession>